<dbReference type="Proteomes" id="UP001317259">
    <property type="component" value="Unassembled WGS sequence"/>
</dbReference>
<dbReference type="InterPro" id="IPR015424">
    <property type="entry name" value="PyrdxlP-dep_Trfase"/>
</dbReference>
<evidence type="ECO:0000256" key="2">
    <source>
        <dbReference type="ARBA" id="ARBA00022679"/>
    </source>
</evidence>
<feature type="coiled-coil region" evidence="7">
    <location>
        <begin position="150"/>
        <end position="177"/>
    </location>
</feature>
<dbReference type="Gene3D" id="3.90.1150.10">
    <property type="entry name" value="Aspartate Aminotransferase, domain 1"/>
    <property type="match status" value="1"/>
</dbReference>
<comment type="function">
    <text evidence="6">Catalyzes the cleavage of 2-amino-3-ketobutyrate to glycine and acetyl-CoA.</text>
</comment>
<feature type="modified residue" description="N6-(pyridoxal phosphate)lysine" evidence="6">
    <location>
        <position position="241"/>
    </location>
</feature>
<dbReference type="PANTHER" id="PTHR13693:SF102">
    <property type="entry name" value="2-AMINO-3-KETOBUTYRATE COENZYME A LIGASE, MITOCHONDRIAL"/>
    <property type="match status" value="1"/>
</dbReference>
<comment type="similarity">
    <text evidence="1 6">Belongs to the class-II pyridoxal-phosphate-dependent aminotransferase family.</text>
</comment>
<feature type="binding site" evidence="6">
    <location>
        <position position="365"/>
    </location>
    <ligand>
        <name>substrate</name>
    </ligand>
</feature>
<comment type="catalytic activity">
    <reaction evidence="5">
        <text>6-carboxyhexanoyl-[ACP] + L-alanine + H(+) = (8S)-8-amino-7-oxononanoate + holo-[ACP] + CO2</text>
        <dbReference type="Rhea" id="RHEA:42288"/>
        <dbReference type="Rhea" id="RHEA-COMP:9685"/>
        <dbReference type="Rhea" id="RHEA-COMP:9955"/>
        <dbReference type="ChEBI" id="CHEBI:15378"/>
        <dbReference type="ChEBI" id="CHEBI:16526"/>
        <dbReference type="ChEBI" id="CHEBI:57972"/>
        <dbReference type="ChEBI" id="CHEBI:64479"/>
        <dbReference type="ChEBI" id="CHEBI:78846"/>
        <dbReference type="ChEBI" id="CHEBI:149468"/>
        <dbReference type="EC" id="2.3.1.47"/>
    </reaction>
</comment>
<evidence type="ECO:0000313" key="10">
    <source>
        <dbReference type="Proteomes" id="UP001317259"/>
    </source>
</evidence>
<name>A0ABT0FMR8_9ACTN</name>
<dbReference type="InterPro" id="IPR050087">
    <property type="entry name" value="AON_synthase_class-II"/>
</dbReference>
<proteinExistence type="inferred from homology"/>
<feature type="binding site" description="in other chain" evidence="6">
    <location>
        <begin position="207"/>
        <end position="210"/>
    </location>
    <ligand>
        <name>pyridoxal 5'-phosphate</name>
        <dbReference type="ChEBI" id="CHEBI:597326"/>
        <note>ligand shared between dimeric partners</note>
    </ligand>
</feature>
<dbReference type="HAMAP" id="MF_00985">
    <property type="entry name" value="2am3keto_CoA_ligase"/>
    <property type="match status" value="1"/>
</dbReference>
<evidence type="ECO:0000256" key="7">
    <source>
        <dbReference type="SAM" id="Coils"/>
    </source>
</evidence>
<dbReference type="NCBIfam" id="TIGR01822">
    <property type="entry name" value="2am3keto_CoA"/>
    <property type="match status" value="1"/>
</dbReference>
<evidence type="ECO:0000256" key="1">
    <source>
        <dbReference type="ARBA" id="ARBA00008392"/>
    </source>
</evidence>
<keyword evidence="4 6" id="KW-0012">Acyltransferase</keyword>
<keyword evidence="2 6" id="KW-0808">Transferase</keyword>
<comment type="caution">
    <text evidence="9">The sequence shown here is derived from an EMBL/GenBank/DDBJ whole genome shotgun (WGS) entry which is preliminary data.</text>
</comment>
<feature type="binding site" description="in other chain" evidence="6">
    <location>
        <position position="182"/>
    </location>
    <ligand>
        <name>pyridoxal 5'-phosphate</name>
        <dbReference type="ChEBI" id="CHEBI:597326"/>
        <note>ligand shared between dimeric partners</note>
    </ligand>
</feature>
<dbReference type="InterPro" id="IPR015421">
    <property type="entry name" value="PyrdxlP-dep_Trfase_major"/>
</dbReference>
<feature type="domain" description="Aminotransferase class I/classII large" evidence="8">
    <location>
        <begin position="42"/>
        <end position="384"/>
    </location>
</feature>
<dbReference type="CDD" id="cd06454">
    <property type="entry name" value="KBL_like"/>
    <property type="match status" value="1"/>
</dbReference>
<evidence type="ECO:0000256" key="3">
    <source>
        <dbReference type="ARBA" id="ARBA00022898"/>
    </source>
</evidence>
<comment type="catalytic activity">
    <reaction evidence="6">
        <text>glycine + acetyl-CoA = (2S)-2-amino-3-oxobutanoate + CoA</text>
        <dbReference type="Rhea" id="RHEA:20736"/>
        <dbReference type="ChEBI" id="CHEBI:57287"/>
        <dbReference type="ChEBI" id="CHEBI:57288"/>
        <dbReference type="ChEBI" id="CHEBI:57305"/>
        <dbReference type="ChEBI" id="CHEBI:78948"/>
        <dbReference type="EC" id="2.3.1.29"/>
    </reaction>
</comment>
<evidence type="ECO:0000256" key="6">
    <source>
        <dbReference type="HAMAP-Rule" id="MF_00985"/>
    </source>
</evidence>
<dbReference type="RefSeq" id="WP_242377803.1">
    <property type="nucleotide sequence ID" value="NZ_JAKRKC020000001.1"/>
</dbReference>
<dbReference type="SUPFAM" id="SSF53383">
    <property type="entry name" value="PLP-dependent transferases"/>
    <property type="match status" value="1"/>
</dbReference>
<dbReference type="InterPro" id="IPR011282">
    <property type="entry name" value="2am3keto_CoA_ligase"/>
</dbReference>
<dbReference type="GO" id="GO:0008890">
    <property type="term" value="F:glycine C-acetyltransferase activity"/>
    <property type="evidence" value="ECO:0007669"/>
    <property type="project" value="UniProtKB-EC"/>
</dbReference>
<dbReference type="EMBL" id="JAKRKC020000001">
    <property type="protein sequence ID" value="MCK2213539.1"/>
    <property type="molecule type" value="Genomic_DNA"/>
</dbReference>
<dbReference type="EC" id="2.3.1.29" evidence="6"/>
<dbReference type="PANTHER" id="PTHR13693">
    <property type="entry name" value="CLASS II AMINOTRANSFERASE/8-AMINO-7-OXONONANOATE SYNTHASE"/>
    <property type="match status" value="1"/>
</dbReference>
<comment type="pathway">
    <text evidence="6">Amino-acid degradation; L-threonine degradation via oxydo-reductase pathway; glycine from L-threonine: step 2/2.</text>
</comment>
<accession>A0ABT0FMR8</accession>
<dbReference type="InterPro" id="IPR001917">
    <property type="entry name" value="Aminotrans_II_pyridoxalP_BS"/>
</dbReference>
<gene>
    <name evidence="6" type="primary">kbl</name>
    <name evidence="9" type="ORF">MF672_006985</name>
</gene>
<feature type="binding site" evidence="6">
    <location>
        <begin position="271"/>
        <end position="272"/>
    </location>
    <ligand>
        <name>pyridoxal 5'-phosphate</name>
        <dbReference type="ChEBI" id="CHEBI:597326"/>
        <note>ligand shared between dimeric partners</note>
    </ligand>
</feature>
<comment type="subunit">
    <text evidence="6">Homodimer.</text>
</comment>
<dbReference type="InterPro" id="IPR004839">
    <property type="entry name" value="Aminotransferase_I/II_large"/>
</dbReference>
<evidence type="ECO:0000259" key="8">
    <source>
        <dbReference type="Pfam" id="PF00155"/>
    </source>
</evidence>
<dbReference type="Pfam" id="PF00155">
    <property type="entry name" value="Aminotran_1_2"/>
    <property type="match status" value="1"/>
</dbReference>
<organism evidence="9 10">
    <name type="scientific">Actinomadura luzonensis</name>
    <dbReference type="NCBI Taxonomy" id="2805427"/>
    <lineage>
        <taxon>Bacteria</taxon>
        <taxon>Bacillati</taxon>
        <taxon>Actinomycetota</taxon>
        <taxon>Actinomycetes</taxon>
        <taxon>Streptosporangiales</taxon>
        <taxon>Thermomonosporaceae</taxon>
        <taxon>Actinomadura</taxon>
    </lineage>
</organism>
<keyword evidence="3 6" id="KW-0663">Pyridoxal phosphate</keyword>
<comment type="cofactor">
    <cofactor evidence="6">
        <name>pyridoxal 5'-phosphate</name>
        <dbReference type="ChEBI" id="CHEBI:597326"/>
    </cofactor>
    <text evidence="6">Binds 1 pyridoxal phosphate per subunit.</text>
</comment>
<evidence type="ECO:0000256" key="5">
    <source>
        <dbReference type="ARBA" id="ARBA00047715"/>
    </source>
</evidence>
<evidence type="ECO:0000313" key="9">
    <source>
        <dbReference type="EMBL" id="MCK2213539.1"/>
    </source>
</evidence>
<dbReference type="InterPro" id="IPR015422">
    <property type="entry name" value="PyrdxlP-dep_Trfase_small"/>
</dbReference>
<feature type="binding site" description="in other chain" evidence="6">
    <location>
        <begin position="238"/>
        <end position="241"/>
    </location>
    <ligand>
        <name>pyridoxal 5'-phosphate</name>
        <dbReference type="ChEBI" id="CHEBI:597326"/>
        <note>ligand shared between dimeric partners</note>
    </ligand>
</feature>
<keyword evidence="7" id="KW-0175">Coiled coil</keyword>
<feature type="binding site" description="in other chain" evidence="6">
    <location>
        <begin position="110"/>
        <end position="111"/>
    </location>
    <ligand>
        <name>pyridoxal 5'-phosphate</name>
        <dbReference type="ChEBI" id="CHEBI:597326"/>
        <note>ligand shared between dimeric partners</note>
    </ligand>
</feature>
<evidence type="ECO:0000256" key="4">
    <source>
        <dbReference type="ARBA" id="ARBA00023315"/>
    </source>
</evidence>
<keyword evidence="10" id="KW-1185">Reference proteome</keyword>
<feature type="binding site" evidence="6">
    <location>
        <position position="135"/>
    </location>
    <ligand>
        <name>substrate</name>
    </ligand>
</feature>
<dbReference type="PROSITE" id="PS00599">
    <property type="entry name" value="AA_TRANSFER_CLASS_2"/>
    <property type="match status" value="1"/>
</dbReference>
<dbReference type="Gene3D" id="3.40.640.10">
    <property type="entry name" value="Type I PLP-dependent aspartate aminotransferase-like (Major domain)"/>
    <property type="match status" value="1"/>
</dbReference>
<sequence length="389" mass="42131">MFTNVREQLRATLDEIAEAGLLKPERVITTPQSAQVGVAGREVLNFCANNYLGLADHPEVVAAAKEALDRWGFGMASVRFICGTQEVHKELESRLSDFLGMEDTVLYSSCFDANGGVFETLLDAQDAVISDALNHASIIDGIRLSKAQRHRYANRDMAELEARLKETSEARRRLIVTDGVFSMDGYLAPLREICDLADRYDAMVMVDDSHAVGFVGPTGRGTPELHGVTDRVDIVTGTLGKALGGASGGYVAARGEICELLRQRSRPYLFSNSLAPVIAAASLRILDLLETSDEARERLRANTARFRGEMTEAGFDILPGDHPIVPVMIGDAAAAGAMAERLLELGIYVVGFSYPVVPHGQARIRVQLSAAHSEEDVDRAVAAFVQARG</sequence>
<protein>
    <recommendedName>
        <fullName evidence="6">2-amino-3-ketobutyrate coenzyme A ligase</fullName>
        <shortName evidence="6">AKB ligase</shortName>
        <ecNumber evidence="6">2.3.1.29</ecNumber>
    </recommendedName>
    <alternativeName>
        <fullName evidence="6">Glycine acetyltransferase</fullName>
    </alternativeName>
</protein>
<reference evidence="9 10" key="1">
    <citation type="submission" date="2022-04" db="EMBL/GenBank/DDBJ databases">
        <title>Genome draft of Actinomadura sp. ATCC 31491.</title>
        <authorList>
            <person name="Shi X."/>
            <person name="Du Y."/>
        </authorList>
    </citation>
    <scope>NUCLEOTIDE SEQUENCE [LARGE SCALE GENOMIC DNA]</scope>
    <source>
        <strain evidence="9 10">ATCC 31491</strain>
    </source>
</reference>
<dbReference type="NCBIfam" id="NF005394">
    <property type="entry name" value="PRK06939.1"/>
    <property type="match status" value="1"/>
</dbReference>